<name>A0A0H2RRH6_9AGAM</name>
<protein>
    <recommendedName>
        <fullName evidence="3">F-box domain-containing protein</fullName>
    </recommendedName>
</protein>
<accession>A0A0H2RRH6</accession>
<dbReference type="Gene3D" id="3.80.10.10">
    <property type="entry name" value="Ribonuclease Inhibitor"/>
    <property type="match status" value="1"/>
</dbReference>
<reference evidence="1 2" key="1">
    <citation type="submission" date="2015-04" db="EMBL/GenBank/DDBJ databases">
        <title>Complete genome sequence of Schizopora paradoxa KUC8140, a cosmopolitan wood degrader in East Asia.</title>
        <authorList>
            <consortium name="DOE Joint Genome Institute"/>
            <person name="Min B."/>
            <person name="Park H."/>
            <person name="Jang Y."/>
            <person name="Kim J.-J."/>
            <person name="Kim K.H."/>
            <person name="Pangilinan J."/>
            <person name="Lipzen A."/>
            <person name="Riley R."/>
            <person name="Grigoriev I.V."/>
            <person name="Spatafora J.W."/>
            <person name="Choi I.-G."/>
        </authorList>
    </citation>
    <scope>NUCLEOTIDE SEQUENCE [LARGE SCALE GENOMIC DNA]</scope>
    <source>
        <strain evidence="1 2">KUC8140</strain>
    </source>
</reference>
<dbReference type="EMBL" id="KQ086141">
    <property type="protein sequence ID" value="KLO07411.1"/>
    <property type="molecule type" value="Genomic_DNA"/>
</dbReference>
<dbReference type="Proteomes" id="UP000053477">
    <property type="component" value="Unassembled WGS sequence"/>
</dbReference>
<evidence type="ECO:0008006" key="3">
    <source>
        <dbReference type="Google" id="ProtNLM"/>
    </source>
</evidence>
<evidence type="ECO:0000313" key="1">
    <source>
        <dbReference type="EMBL" id="KLO07411.1"/>
    </source>
</evidence>
<dbReference type="InParanoid" id="A0A0H2RRH6"/>
<keyword evidence="2" id="KW-1185">Reference proteome</keyword>
<organism evidence="1 2">
    <name type="scientific">Schizopora paradoxa</name>
    <dbReference type="NCBI Taxonomy" id="27342"/>
    <lineage>
        <taxon>Eukaryota</taxon>
        <taxon>Fungi</taxon>
        <taxon>Dikarya</taxon>
        <taxon>Basidiomycota</taxon>
        <taxon>Agaricomycotina</taxon>
        <taxon>Agaricomycetes</taxon>
        <taxon>Hymenochaetales</taxon>
        <taxon>Schizoporaceae</taxon>
        <taxon>Schizopora</taxon>
    </lineage>
</organism>
<dbReference type="InterPro" id="IPR032675">
    <property type="entry name" value="LRR_dom_sf"/>
</dbReference>
<gene>
    <name evidence="1" type="ORF">SCHPADRAFT_984098</name>
</gene>
<evidence type="ECO:0000313" key="2">
    <source>
        <dbReference type="Proteomes" id="UP000053477"/>
    </source>
</evidence>
<proteinExistence type="predicted"/>
<dbReference type="SUPFAM" id="SSF52047">
    <property type="entry name" value="RNI-like"/>
    <property type="match status" value="1"/>
</dbReference>
<dbReference type="AlphaFoldDB" id="A0A0H2RRH6"/>
<sequence length="569" mass="65118">MDESTLLDKDHEHDPPCTVMKPQSNVDVDTIHALLHNWLKTGFPQDQDDIQKAEHLDKIYRMKLSPSADLEETREHPRSAARLCKSLRDVLPVISGFKHALEKELELAENRLKNMTLMCGIALLSDDLLSIIFDHVVEKEKSRDRAALILSGVNRRFRSLALSTSSLWSTIRGAAKYSASMQKKNSMFLDRSGAFPLNVTFDVNSRKNLDANVSRFMKDLLPHSDRWKEFHLVFGGGKTCVYRFFECLEKLGFHRLHLPNLERLSISCNFFVQSWFDDDLETYLCWSAPNLRSLELKDFTIDLSKHTSLTHISIAMHTDRFSFEWIRRLEGLPYLQSLYIGLNCSMSKLSTNIGVTLSSISHLSLYIFVASRISHHKILSSLSCPNLEHLSIELSVDRTLYVSGTAIAYVRQCYSSLLGNPTERYPRLSHLQLKVQGTPERENATFGHAISELPLNGPLRITRIAVSYTVALPKMQQADSDGYPPPLKVVIVQSPQPEKLYDWLWEVFNTMSINGVMKQFEHLIIRRKDEVSGTVTPSIIHRDVIFPWLSKEIDQRTTPRREGVPVTRR</sequence>